<dbReference type="Gene3D" id="3.75.10.10">
    <property type="entry name" value="L-arginine/glycine Amidinotransferase, Chain A"/>
    <property type="match status" value="1"/>
</dbReference>
<dbReference type="GO" id="GO:0016990">
    <property type="term" value="F:arginine deiminase activity"/>
    <property type="evidence" value="ECO:0007669"/>
    <property type="project" value="UniProtKB-UniRule"/>
</dbReference>
<protein>
    <recommendedName>
        <fullName evidence="3">Arginine deiminase</fullName>
        <shortName evidence="3">ADI</shortName>
        <ecNumber evidence="3">3.5.3.6</ecNumber>
    </recommendedName>
    <alternativeName>
        <fullName evidence="3">Arginine dihydrolase</fullName>
        <shortName evidence="3">AD</shortName>
    </alternativeName>
</protein>
<comment type="similarity">
    <text evidence="1 3">Belongs to the arginine deiminase family.</text>
</comment>
<dbReference type="AlphaFoldDB" id="A0A239JJJ3"/>
<evidence type="ECO:0000256" key="2">
    <source>
        <dbReference type="ARBA" id="ARBA00022801"/>
    </source>
</evidence>
<dbReference type="GO" id="GO:0005737">
    <property type="term" value="C:cytoplasm"/>
    <property type="evidence" value="ECO:0007669"/>
    <property type="project" value="UniProtKB-SubCell"/>
</dbReference>
<dbReference type="PANTHER" id="PTHR47271:SF2">
    <property type="entry name" value="ARGININE DEIMINASE"/>
    <property type="match status" value="1"/>
</dbReference>
<dbReference type="NCBIfam" id="NF002381">
    <property type="entry name" value="PRK01388.1"/>
    <property type="match status" value="1"/>
</dbReference>
<dbReference type="SUPFAM" id="SSF55909">
    <property type="entry name" value="Pentein"/>
    <property type="match status" value="1"/>
</dbReference>
<evidence type="ECO:0000313" key="6">
    <source>
        <dbReference type="EMBL" id="SNT05752.1"/>
    </source>
</evidence>
<evidence type="ECO:0000256" key="5">
    <source>
        <dbReference type="SAM" id="MobiDB-lite"/>
    </source>
</evidence>
<keyword evidence="2 3" id="KW-0378">Hydrolase</keyword>
<proteinExistence type="inferred from homology"/>
<name>A0A239JJJ3_9ACTN</name>
<sequence length="416" mass="45690">MPVFTVSSEAGRLRQVLLHRPDLELLRLTPANKDDLLFDEVLWAKRARQEHDVFADTLRERGVQVHYLADLLAETLKTDQARAHVLDHTVSQAVLGPTLADPVRAVLEDMDPHTLTRHLIGGLTKAELHLAAHSLLLASLDDGDFILPPLPNHLFTRDPSAWVYGGVTLHPMAKPARRRETLHLGTIYRHHPMFTAAQAPVWYPGTDFGLPSIEGGDVHVLGNGVVLIGMSERTTPQAIELLAQRLFTAGAARQVIAAQLPKQRAYMHLDTVMTMVDRDAFTVYPELPALRSYTLTPGTGGTVTVDDNDALFPAIARALDLPEIRVLSAKQDVRAAEREQWDDGDNVLALQPGVVVAYERNVTTNTMLRRNGIEVITIPGGELGRGRGGPRCMSCPLQRDTAAPESQATPQNEVTP</sequence>
<keyword evidence="3" id="KW-0056">Arginine metabolism</keyword>
<evidence type="ECO:0000256" key="3">
    <source>
        <dbReference type="HAMAP-Rule" id="MF_00242"/>
    </source>
</evidence>
<dbReference type="GO" id="GO:0019546">
    <property type="term" value="P:L-arginine deiminase pathway"/>
    <property type="evidence" value="ECO:0007669"/>
    <property type="project" value="TreeGrafter"/>
</dbReference>
<dbReference type="PANTHER" id="PTHR47271">
    <property type="entry name" value="ARGININE DEIMINASE"/>
    <property type="match status" value="1"/>
</dbReference>
<accession>A0A239JJJ3</accession>
<reference evidence="6 7" key="1">
    <citation type="submission" date="2017-06" db="EMBL/GenBank/DDBJ databases">
        <authorList>
            <person name="Kim H.J."/>
            <person name="Triplett B.A."/>
        </authorList>
    </citation>
    <scope>NUCLEOTIDE SEQUENCE [LARGE SCALE GENOMIC DNA]</scope>
    <source>
        <strain evidence="6 7">DSM 44715</strain>
    </source>
</reference>
<dbReference type="OrthoDB" id="9807502at2"/>
<dbReference type="Pfam" id="PF02274">
    <property type="entry name" value="ADI"/>
    <property type="match status" value="1"/>
</dbReference>
<keyword evidence="7" id="KW-1185">Reference proteome</keyword>
<evidence type="ECO:0000256" key="1">
    <source>
        <dbReference type="ARBA" id="ARBA00010206"/>
    </source>
</evidence>
<dbReference type="EC" id="3.5.3.6" evidence="3"/>
<comment type="pathway">
    <text evidence="3">Amino-acid degradation; L-arginine degradation via ADI pathway; carbamoyl phosphate from L-arginine: step 1/2.</text>
</comment>
<evidence type="ECO:0000313" key="7">
    <source>
        <dbReference type="Proteomes" id="UP000198318"/>
    </source>
</evidence>
<dbReference type="PIRSF" id="PIRSF006356">
    <property type="entry name" value="Arg_deiminase"/>
    <property type="match status" value="1"/>
</dbReference>
<dbReference type="RefSeq" id="WP_089327156.1">
    <property type="nucleotide sequence ID" value="NZ_FZOR01000015.1"/>
</dbReference>
<dbReference type="HAMAP" id="MF_00242">
    <property type="entry name" value="Arg_deiminase"/>
    <property type="match status" value="1"/>
</dbReference>
<dbReference type="InterPro" id="IPR003876">
    <property type="entry name" value="Arg_deiminase"/>
</dbReference>
<dbReference type="UniPathway" id="UPA00254">
    <property type="reaction ID" value="UER00364"/>
</dbReference>
<keyword evidence="3" id="KW-0963">Cytoplasm</keyword>
<comment type="subcellular location">
    <subcellularLocation>
        <location evidence="3">Cytoplasm</location>
    </subcellularLocation>
</comment>
<feature type="compositionally biased region" description="Polar residues" evidence="5">
    <location>
        <begin position="404"/>
        <end position="416"/>
    </location>
</feature>
<gene>
    <name evidence="3" type="primary">arcA</name>
    <name evidence="6" type="ORF">SAMN05443665_101530</name>
</gene>
<feature type="active site" description="Amidino-cysteine intermediate" evidence="3 4">
    <location>
        <position position="392"/>
    </location>
</feature>
<dbReference type="EMBL" id="FZOR01000015">
    <property type="protein sequence ID" value="SNT05752.1"/>
    <property type="molecule type" value="Genomic_DNA"/>
</dbReference>
<dbReference type="PRINTS" id="PR01466">
    <property type="entry name" value="ARGDEIMINASE"/>
</dbReference>
<feature type="region of interest" description="Disordered" evidence="5">
    <location>
        <begin position="395"/>
        <end position="416"/>
    </location>
</feature>
<dbReference type="Proteomes" id="UP000198318">
    <property type="component" value="Unassembled WGS sequence"/>
</dbReference>
<evidence type="ECO:0000256" key="4">
    <source>
        <dbReference type="PIRSR" id="PIRSR006356-1"/>
    </source>
</evidence>
<dbReference type="Gene3D" id="1.10.3930.10">
    <property type="entry name" value="Arginine deiminase"/>
    <property type="match status" value="1"/>
</dbReference>
<organism evidence="6 7">
    <name type="scientific">Actinomadura meyerae</name>
    <dbReference type="NCBI Taxonomy" id="240840"/>
    <lineage>
        <taxon>Bacteria</taxon>
        <taxon>Bacillati</taxon>
        <taxon>Actinomycetota</taxon>
        <taxon>Actinomycetes</taxon>
        <taxon>Streptosporangiales</taxon>
        <taxon>Thermomonosporaceae</taxon>
        <taxon>Actinomadura</taxon>
    </lineage>
</organism>
<comment type="catalytic activity">
    <reaction evidence="3">
        <text>L-arginine + H2O = L-citrulline + NH4(+)</text>
        <dbReference type="Rhea" id="RHEA:19597"/>
        <dbReference type="ChEBI" id="CHEBI:15377"/>
        <dbReference type="ChEBI" id="CHEBI:28938"/>
        <dbReference type="ChEBI" id="CHEBI:32682"/>
        <dbReference type="ChEBI" id="CHEBI:57743"/>
        <dbReference type="EC" id="3.5.3.6"/>
    </reaction>
</comment>